<dbReference type="PANTHER" id="PTHR43823:SF3">
    <property type="entry name" value="MULTIDRUG EXPORT PROTEIN MEPA"/>
    <property type="match status" value="1"/>
</dbReference>
<keyword evidence="8" id="KW-1185">Reference proteome</keyword>
<comment type="subcellular location">
    <subcellularLocation>
        <location evidence="1">Cell membrane</location>
        <topology evidence="1">Multi-pass membrane protein</topology>
    </subcellularLocation>
</comment>
<keyword evidence="4 6" id="KW-1133">Transmembrane helix</keyword>
<dbReference type="PANTHER" id="PTHR43823">
    <property type="entry name" value="SPORULATION PROTEIN YKVU"/>
    <property type="match status" value="1"/>
</dbReference>
<evidence type="ECO:0000256" key="4">
    <source>
        <dbReference type="ARBA" id="ARBA00022989"/>
    </source>
</evidence>
<dbReference type="RefSeq" id="WP_281145980.1">
    <property type="nucleotide sequence ID" value="NZ_CP123967.1"/>
</dbReference>
<evidence type="ECO:0000313" key="7">
    <source>
        <dbReference type="EMBL" id="WGT48344.1"/>
    </source>
</evidence>
<evidence type="ECO:0000256" key="5">
    <source>
        <dbReference type="ARBA" id="ARBA00023136"/>
    </source>
</evidence>
<feature type="transmembrane region" description="Helical" evidence="6">
    <location>
        <begin position="72"/>
        <end position="90"/>
    </location>
</feature>
<evidence type="ECO:0000256" key="2">
    <source>
        <dbReference type="ARBA" id="ARBA00022475"/>
    </source>
</evidence>
<feature type="transmembrane region" description="Helical" evidence="6">
    <location>
        <begin position="38"/>
        <end position="60"/>
    </location>
</feature>
<gene>
    <name evidence="7" type="ORF">QH948_06265</name>
</gene>
<sequence>MPQLGITQGAQPVISYNAGSGHLLRVDSARVLSLRATVVYRACAAALVAGFAQPLAGFFLSDPGAVELAAGGLRIIAVGFLFSGVTPLVSGYFQALGRSTPAYALSLGTLLAIRLPLVLGLGGLGPAGVWGALALGEAASALVAWLVLRAATRTRPAACRP</sequence>
<keyword evidence="2" id="KW-1003">Cell membrane</keyword>
<reference evidence="7 8" key="1">
    <citation type="journal article" date="2008" name="Int. J. Syst. Evol. Microbiol.">
        <title>Tessaracoccus flavescens sp. nov., isolated from marine sediment.</title>
        <authorList>
            <person name="Lee D.W."/>
            <person name="Lee S.D."/>
        </authorList>
    </citation>
    <scope>NUCLEOTIDE SEQUENCE [LARGE SCALE GENOMIC DNA]</scope>
    <source>
        <strain evidence="7 8">T21</strain>
    </source>
</reference>
<feature type="transmembrane region" description="Helical" evidence="6">
    <location>
        <begin position="102"/>
        <end position="121"/>
    </location>
</feature>
<protein>
    <submittedName>
        <fullName evidence="7">MATE family efflux transporter</fullName>
    </submittedName>
</protein>
<evidence type="ECO:0000313" key="8">
    <source>
        <dbReference type="Proteomes" id="UP001244136"/>
    </source>
</evidence>
<dbReference type="EMBL" id="CP123967">
    <property type="protein sequence ID" value="WGT48344.1"/>
    <property type="molecule type" value="Genomic_DNA"/>
</dbReference>
<proteinExistence type="predicted"/>
<evidence type="ECO:0000256" key="6">
    <source>
        <dbReference type="SAM" id="Phobius"/>
    </source>
</evidence>
<evidence type="ECO:0000256" key="3">
    <source>
        <dbReference type="ARBA" id="ARBA00022692"/>
    </source>
</evidence>
<evidence type="ECO:0000256" key="1">
    <source>
        <dbReference type="ARBA" id="ARBA00004651"/>
    </source>
</evidence>
<dbReference type="InterPro" id="IPR002528">
    <property type="entry name" value="MATE_fam"/>
</dbReference>
<dbReference type="Pfam" id="PF01554">
    <property type="entry name" value="MatE"/>
    <property type="match status" value="1"/>
</dbReference>
<organism evidence="7 8">
    <name type="scientific">Tessaracoccus lacteus</name>
    <dbReference type="NCBI Taxonomy" id="3041766"/>
    <lineage>
        <taxon>Bacteria</taxon>
        <taxon>Bacillati</taxon>
        <taxon>Actinomycetota</taxon>
        <taxon>Actinomycetes</taxon>
        <taxon>Propionibacteriales</taxon>
        <taxon>Propionibacteriaceae</taxon>
        <taxon>Tessaracoccus</taxon>
    </lineage>
</organism>
<name>A0ABY8Q0Q4_9ACTN</name>
<keyword evidence="3 6" id="KW-0812">Transmembrane</keyword>
<dbReference type="InterPro" id="IPR051327">
    <property type="entry name" value="MATE_MepA_subfamily"/>
</dbReference>
<accession>A0ABY8Q0Q4</accession>
<feature type="transmembrane region" description="Helical" evidence="6">
    <location>
        <begin position="127"/>
        <end position="148"/>
    </location>
</feature>
<dbReference type="Proteomes" id="UP001244136">
    <property type="component" value="Chromosome"/>
</dbReference>
<keyword evidence="5 6" id="KW-0472">Membrane</keyword>